<protein>
    <submittedName>
        <fullName evidence="1">Uncharacterized protein</fullName>
    </submittedName>
</protein>
<dbReference type="AlphaFoldDB" id="A0A822YHD0"/>
<keyword evidence="2" id="KW-1185">Reference proteome</keyword>
<evidence type="ECO:0000313" key="1">
    <source>
        <dbReference type="EMBL" id="DAD31917.1"/>
    </source>
</evidence>
<proteinExistence type="predicted"/>
<reference evidence="1 2" key="1">
    <citation type="journal article" date="2020" name="Mol. Biol. Evol.">
        <title>Distinct Expression and Methylation Patterns for Genes with Different Fates following a Single Whole-Genome Duplication in Flowering Plants.</title>
        <authorList>
            <person name="Shi T."/>
            <person name="Rahmani R.S."/>
            <person name="Gugger P.F."/>
            <person name="Wang M."/>
            <person name="Li H."/>
            <person name="Zhang Y."/>
            <person name="Li Z."/>
            <person name="Wang Q."/>
            <person name="Van de Peer Y."/>
            <person name="Marchal K."/>
            <person name="Chen J."/>
        </authorList>
    </citation>
    <scope>NUCLEOTIDE SEQUENCE [LARGE SCALE GENOMIC DNA]</scope>
    <source>
        <tissue evidence="1">Leaf</tissue>
    </source>
</reference>
<evidence type="ECO:0000313" key="2">
    <source>
        <dbReference type="Proteomes" id="UP000607653"/>
    </source>
</evidence>
<gene>
    <name evidence="1" type="ORF">HUJ06_010768</name>
</gene>
<organism evidence="1 2">
    <name type="scientific">Nelumbo nucifera</name>
    <name type="common">Sacred lotus</name>
    <dbReference type="NCBI Taxonomy" id="4432"/>
    <lineage>
        <taxon>Eukaryota</taxon>
        <taxon>Viridiplantae</taxon>
        <taxon>Streptophyta</taxon>
        <taxon>Embryophyta</taxon>
        <taxon>Tracheophyta</taxon>
        <taxon>Spermatophyta</taxon>
        <taxon>Magnoliopsida</taxon>
        <taxon>Proteales</taxon>
        <taxon>Nelumbonaceae</taxon>
        <taxon>Nelumbo</taxon>
    </lineage>
</organism>
<name>A0A822YHD0_NELNU</name>
<comment type="caution">
    <text evidence="1">The sequence shown here is derived from an EMBL/GenBank/DDBJ whole genome shotgun (WGS) entry which is preliminary data.</text>
</comment>
<sequence>MFIVFSTTNTGNTSGGYQDHLPSSTTPFIVFAFRRRTTVSGGTIFFPMVTSDTVHHLRFSAGELLFVFLLVQQSTPQWLYSIIPTISGNRFTSFD</sequence>
<dbReference type="Proteomes" id="UP000607653">
    <property type="component" value="Unassembled WGS sequence"/>
</dbReference>
<dbReference type="EMBL" id="DUZY01000003">
    <property type="protein sequence ID" value="DAD31917.1"/>
    <property type="molecule type" value="Genomic_DNA"/>
</dbReference>
<accession>A0A822YHD0</accession>